<evidence type="ECO:0000259" key="1">
    <source>
        <dbReference type="Pfam" id="PF03235"/>
    </source>
</evidence>
<dbReference type="RefSeq" id="WP_165325970.1">
    <property type="nucleotide sequence ID" value="NZ_CP049109.1"/>
</dbReference>
<evidence type="ECO:0000313" key="3">
    <source>
        <dbReference type="Proteomes" id="UP000501568"/>
    </source>
</evidence>
<dbReference type="Pfam" id="PF03235">
    <property type="entry name" value="GmrSD_N"/>
    <property type="match status" value="1"/>
</dbReference>
<evidence type="ECO:0000313" key="2">
    <source>
        <dbReference type="EMBL" id="QIG78969.1"/>
    </source>
</evidence>
<dbReference type="EMBL" id="CP049109">
    <property type="protein sequence ID" value="QIG78969.1"/>
    <property type="molecule type" value="Genomic_DNA"/>
</dbReference>
<keyword evidence="3" id="KW-1185">Reference proteome</keyword>
<protein>
    <submittedName>
        <fullName evidence="2">DUF262 domain-containing protein</fullName>
    </submittedName>
</protein>
<dbReference type="InterPro" id="IPR004919">
    <property type="entry name" value="GmrSD_N"/>
</dbReference>
<sequence>MFIRQIIERISSGDIRIPAFQRGYVWEPEQAAFLLDSIYKGFPIGTVVLWQTDERLEFEKNLGSFVLPDPKKDYPVNYVLDGQQRLTSIFSVFQTELQPEDNQWTDIYFDLFSEESLQESVFKPLSEGEVDPERHFPVKTFYSPIEYRKACDGRPADQIVKLDSIQERFKEYDVQTQTFETDDRNKVAIVFERINRAGTELKVFELLSAWSWSDDFDLTEKFSDLQDDIEEHGYGDLSKEQDLQLRICAGVITEETSPEKIMSLSGEEIRNRFGEIRNGITGAIDFLKRELSVRHFAMLPFPGMLIPLSCFFSTDRDEGVRYEAHQREELIRWFWRTAFSRRYSSDVNSKQAADINEFNKLKNNPQYQVKQPAAELKVEFDKANFLASSANSKTLICMLAQKSPKSLISGAVIELDKVLKRGMKHEFHHIYPQRHLGVAGYDRRDINVLANICFLTRQDNNYIKAKAPSVYAKDMPAVSRSDYLERAIIPEDFDDDDYDKFRAARTEALIELAAELMS</sequence>
<dbReference type="KEGG" id="spzr:G5C33_03660"/>
<organism evidence="2 3">
    <name type="scientific">Stakelama tenebrarum</name>
    <dbReference type="NCBI Taxonomy" id="2711215"/>
    <lineage>
        <taxon>Bacteria</taxon>
        <taxon>Pseudomonadati</taxon>
        <taxon>Pseudomonadota</taxon>
        <taxon>Alphaproteobacteria</taxon>
        <taxon>Sphingomonadales</taxon>
        <taxon>Sphingomonadaceae</taxon>
        <taxon>Stakelama</taxon>
    </lineage>
</organism>
<dbReference type="PANTHER" id="PTHR37292:SF2">
    <property type="entry name" value="DUF262 DOMAIN-CONTAINING PROTEIN"/>
    <property type="match status" value="1"/>
</dbReference>
<proteinExistence type="predicted"/>
<dbReference type="PANTHER" id="PTHR37292">
    <property type="entry name" value="VNG6097C"/>
    <property type="match status" value="1"/>
</dbReference>
<dbReference type="AlphaFoldDB" id="A0A6G6Y243"/>
<name>A0A6G6Y243_9SPHN</name>
<reference evidence="2 3" key="1">
    <citation type="submission" date="2020-02" db="EMBL/GenBank/DDBJ databases">
        <authorList>
            <person name="Zheng R.K."/>
            <person name="Sun C.M."/>
        </authorList>
    </citation>
    <scope>NUCLEOTIDE SEQUENCE [LARGE SCALE GENOMIC DNA]</scope>
    <source>
        <strain evidence="3">zrk23</strain>
    </source>
</reference>
<gene>
    <name evidence="2" type="ORF">G5C33_03660</name>
</gene>
<feature type="domain" description="GmrSD restriction endonucleases N-terminal" evidence="1">
    <location>
        <begin position="3"/>
        <end position="210"/>
    </location>
</feature>
<dbReference type="Proteomes" id="UP000501568">
    <property type="component" value="Chromosome"/>
</dbReference>
<accession>A0A6G6Y243</accession>